<protein>
    <submittedName>
        <fullName evidence="1">Uncharacterized protein</fullName>
    </submittedName>
</protein>
<evidence type="ECO:0000313" key="1">
    <source>
        <dbReference type="EMBL" id="MBE9042350.1"/>
    </source>
</evidence>
<dbReference type="RefSeq" id="WP_264322514.1">
    <property type="nucleotide sequence ID" value="NZ_JADEXN010000340.1"/>
</dbReference>
<reference evidence="1" key="1">
    <citation type="submission" date="2020-10" db="EMBL/GenBank/DDBJ databases">
        <authorList>
            <person name="Castelo-Branco R."/>
            <person name="Eusebio N."/>
            <person name="Adriana R."/>
            <person name="Vieira A."/>
            <person name="Brugerolle De Fraissinette N."/>
            <person name="Rezende De Castro R."/>
            <person name="Schneider M.P."/>
            <person name="Vasconcelos V."/>
            <person name="Leao P.N."/>
        </authorList>
    </citation>
    <scope>NUCLEOTIDE SEQUENCE</scope>
    <source>
        <strain evidence="1">LEGE 11467</strain>
    </source>
</reference>
<sequence>MALSLGEPEPPIRAQVRVLVRSGTLWNHQGEIQVNPAYYLRLRTDLENNKFLVGEDNTDE</sequence>
<dbReference type="Proteomes" id="UP000621799">
    <property type="component" value="Unassembled WGS sequence"/>
</dbReference>
<name>A0A928W323_9CYAN</name>
<organism evidence="1 2">
    <name type="scientific">Zarconia navalis LEGE 11467</name>
    <dbReference type="NCBI Taxonomy" id="1828826"/>
    <lineage>
        <taxon>Bacteria</taxon>
        <taxon>Bacillati</taxon>
        <taxon>Cyanobacteriota</taxon>
        <taxon>Cyanophyceae</taxon>
        <taxon>Oscillatoriophycideae</taxon>
        <taxon>Oscillatoriales</taxon>
        <taxon>Oscillatoriales incertae sedis</taxon>
        <taxon>Zarconia</taxon>
        <taxon>Zarconia navalis</taxon>
    </lineage>
</organism>
<evidence type="ECO:0000313" key="2">
    <source>
        <dbReference type="Proteomes" id="UP000621799"/>
    </source>
</evidence>
<dbReference type="EMBL" id="JADEXN010000340">
    <property type="protein sequence ID" value="MBE9042350.1"/>
    <property type="molecule type" value="Genomic_DNA"/>
</dbReference>
<proteinExistence type="predicted"/>
<keyword evidence="2" id="KW-1185">Reference proteome</keyword>
<accession>A0A928W323</accession>
<comment type="caution">
    <text evidence="1">The sequence shown here is derived from an EMBL/GenBank/DDBJ whole genome shotgun (WGS) entry which is preliminary data.</text>
</comment>
<dbReference type="AlphaFoldDB" id="A0A928W323"/>
<gene>
    <name evidence="1" type="ORF">IQ235_16375</name>
</gene>